<name>A0A1H9LDD7_9PSEU</name>
<dbReference type="EMBL" id="FOGI01000001">
    <property type="protein sequence ID" value="SER09165.1"/>
    <property type="molecule type" value="Genomic_DNA"/>
</dbReference>
<protein>
    <submittedName>
        <fullName evidence="2">TIR domain-containing protein</fullName>
    </submittedName>
</protein>
<evidence type="ECO:0000313" key="2">
    <source>
        <dbReference type="EMBL" id="SER09165.1"/>
    </source>
</evidence>
<accession>A0A1H9LDD7</accession>
<gene>
    <name evidence="2" type="ORF">SAMN04487818_101554</name>
</gene>
<dbReference type="SMART" id="SM00255">
    <property type="entry name" value="TIR"/>
    <property type="match status" value="1"/>
</dbReference>
<proteinExistence type="predicted"/>
<dbReference type="AlphaFoldDB" id="A0A1H9LDD7"/>
<dbReference type="Pfam" id="PF13676">
    <property type="entry name" value="TIR_2"/>
    <property type="match status" value="1"/>
</dbReference>
<dbReference type="STRING" id="155974.SAMN04487818_101554"/>
<dbReference type="GO" id="GO:0007165">
    <property type="term" value="P:signal transduction"/>
    <property type="evidence" value="ECO:0007669"/>
    <property type="project" value="InterPro"/>
</dbReference>
<dbReference type="Gene3D" id="3.40.50.10140">
    <property type="entry name" value="Toll/interleukin-1 receptor homology (TIR) domain"/>
    <property type="match status" value="1"/>
</dbReference>
<dbReference type="RefSeq" id="WP_092774772.1">
    <property type="nucleotide sequence ID" value="NZ_FOGI01000001.1"/>
</dbReference>
<dbReference type="Proteomes" id="UP000199051">
    <property type="component" value="Unassembled WGS sequence"/>
</dbReference>
<dbReference type="SUPFAM" id="SSF52200">
    <property type="entry name" value="Toll/Interleukin receptor TIR domain"/>
    <property type="match status" value="1"/>
</dbReference>
<feature type="domain" description="TIR" evidence="1">
    <location>
        <begin position="2"/>
        <end position="151"/>
    </location>
</feature>
<dbReference type="InterPro" id="IPR035897">
    <property type="entry name" value="Toll_tir_struct_dom_sf"/>
</dbReference>
<organism evidence="2 3">
    <name type="scientific">Actinokineospora terrae</name>
    <dbReference type="NCBI Taxonomy" id="155974"/>
    <lineage>
        <taxon>Bacteria</taxon>
        <taxon>Bacillati</taxon>
        <taxon>Actinomycetota</taxon>
        <taxon>Actinomycetes</taxon>
        <taxon>Pseudonocardiales</taxon>
        <taxon>Pseudonocardiaceae</taxon>
        <taxon>Actinokineospora</taxon>
    </lineage>
</organism>
<evidence type="ECO:0000313" key="3">
    <source>
        <dbReference type="Proteomes" id="UP000199051"/>
    </source>
</evidence>
<evidence type="ECO:0000259" key="1">
    <source>
        <dbReference type="PROSITE" id="PS50104"/>
    </source>
</evidence>
<reference evidence="3" key="1">
    <citation type="submission" date="2016-10" db="EMBL/GenBank/DDBJ databases">
        <authorList>
            <person name="Varghese N."/>
            <person name="Submissions S."/>
        </authorList>
    </citation>
    <scope>NUCLEOTIDE SEQUENCE [LARGE SCALE GENOMIC DNA]</scope>
    <source>
        <strain evidence="3">DSM 44260</strain>
    </source>
</reference>
<sequence length="196" mass="23244">MYEYDVYISYDRESETVSPWVRHHFHPRLRELLDDNLVDKVRVFFDQDVGGGTKFPEALYRALHRTKVLVAVCSPKYFYNEWCLAEWHSMAGREEHMGLHDTGLIFPVIYSDSYSFPDSVLRRNPVDLRDWNEPRPHYQDSPAYFDFRKQVGRLAEDMVRVVLEPPPWQRDWPILRPVPGVLPTMRLPGRGAWPVR</sequence>
<keyword evidence="3" id="KW-1185">Reference proteome</keyword>
<dbReference type="InterPro" id="IPR000157">
    <property type="entry name" value="TIR_dom"/>
</dbReference>
<dbReference type="PROSITE" id="PS50104">
    <property type="entry name" value="TIR"/>
    <property type="match status" value="1"/>
</dbReference>